<comment type="subcellular location">
    <subcellularLocation>
        <location evidence="1 13 14">Nucleus</location>
    </subcellularLocation>
</comment>
<dbReference type="GO" id="GO:0003677">
    <property type="term" value="F:DNA binding"/>
    <property type="evidence" value="ECO:0007669"/>
    <property type="project" value="UniProtKB-KW"/>
</dbReference>
<dbReference type="STRING" id="7168.A0A182NBC5"/>
<protein>
    <recommendedName>
        <fullName evidence="14">Transcription elongation factor</fullName>
    </recommendedName>
</protein>
<dbReference type="CDD" id="cd13749">
    <property type="entry name" value="Zn-ribbon_TFIIS"/>
    <property type="match status" value="1"/>
</dbReference>
<dbReference type="SUPFAM" id="SSF46942">
    <property type="entry name" value="Elongation factor TFIIS domain 2"/>
    <property type="match status" value="1"/>
</dbReference>
<dbReference type="AlphaFoldDB" id="A0A182NBC5"/>
<dbReference type="InterPro" id="IPR006289">
    <property type="entry name" value="TFSII"/>
</dbReference>
<reference evidence="19" key="2">
    <citation type="submission" date="2020-05" db="UniProtKB">
        <authorList>
            <consortium name="EnsemblMetazoa"/>
        </authorList>
    </citation>
    <scope>IDENTIFICATION</scope>
    <source>
        <strain evidence="19">WRAIR2</strain>
    </source>
</reference>
<dbReference type="NCBIfam" id="TIGR01385">
    <property type="entry name" value="TFSII"/>
    <property type="match status" value="1"/>
</dbReference>
<evidence type="ECO:0000256" key="6">
    <source>
        <dbReference type="ARBA" id="ARBA00022833"/>
    </source>
</evidence>
<dbReference type="SUPFAM" id="SSF47676">
    <property type="entry name" value="Conserved domain common to transcription factors TFIIS, elongin A, CRSP70"/>
    <property type="match status" value="1"/>
</dbReference>
<keyword evidence="20" id="KW-1185">Reference proteome</keyword>
<evidence type="ECO:0000313" key="19">
    <source>
        <dbReference type="EnsemblMetazoa" id="ADIR004953-PA"/>
    </source>
</evidence>
<feature type="domain" description="TFIIS-type" evidence="16">
    <location>
        <begin position="295"/>
        <end position="335"/>
    </location>
</feature>
<dbReference type="Gene3D" id="2.20.25.10">
    <property type="match status" value="1"/>
</dbReference>
<dbReference type="Pfam" id="PF01096">
    <property type="entry name" value="Zn_ribbon_TFIIS"/>
    <property type="match status" value="1"/>
</dbReference>
<dbReference type="VEuPathDB" id="VectorBase:ADIR004953"/>
<evidence type="ECO:0000256" key="3">
    <source>
        <dbReference type="ARBA" id="ARBA00022553"/>
    </source>
</evidence>
<dbReference type="SMART" id="SM00510">
    <property type="entry name" value="TFS2M"/>
    <property type="match status" value="1"/>
</dbReference>
<evidence type="ECO:0000256" key="1">
    <source>
        <dbReference type="ARBA" id="ARBA00004123"/>
    </source>
</evidence>
<evidence type="ECO:0000256" key="9">
    <source>
        <dbReference type="ARBA" id="ARBA00023163"/>
    </source>
</evidence>
<evidence type="ECO:0000256" key="10">
    <source>
        <dbReference type="ARBA" id="ARBA00023242"/>
    </source>
</evidence>
<dbReference type="GO" id="GO:0005634">
    <property type="term" value="C:nucleus"/>
    <property type="evidence" value="ECO:0007669"/>
    <property type="project" value="UniProtKB-SubCell"/>
</dbReference>
<evidence type="ECO:0000256" key="8">
    <source>
        <dbReference type="ARBA" id="ARBA00023125"/>
    </source>
</evidence>
<dbReference type="CDD" id="cd00183">
    <property type="entry name" value="TFIIS_I"/>
    <property type="match status" value="1"/>
</dbReference>
<keyword evidence="5 12" id="KW-0863">Zinc-finger</keyword>
<feature type="compositionally biased region" description="Gly residues" evidence="15">
    <location>
        <begin position="132"/>
        <end position="144"/>
    </location>
</feature>
<dbReference type="PROSITE" id="PS51319">
    <property type="entry name" value="TFIIS_N"/>
    <property type="match status" value="1"/>
</dbReference>
<feature type="domain" description="TFIIS N-terminal" evidence="17">
    <location>
        <begin position="5"/>
        <end position="85"/>
    </location>
</feature>
<dbReference type="InterPro" id="IPR036575">
    <property type="entry name" value="TFIIS_cen_dom_sf"/>
</dbReference>
<dbReference type="FunFam" id="1.20.930.10:FF:000002">
    <property type="entry name" value="Transcription elongation factor A (SII), 1"/>
    <property type="match status" value="1"/>
</dbReference>
<dbReference type="PROSITE" id="PS51321">
    <property type="entry name" value="TFIIS_CENTRAL"/>
    <property type="match status" value="1"/>
</dbReference>
<evidence type="ECO:0000256" key="14">
    <source>
        <dbReference type="RuleBase" id="RU368078"/>
    </source>
</evidence>
<evidence type="ECO:0000256" key="12">
    <source>
        <dbReference type="PROSITE-ProRule" id="PRU00472"/>
    </source>
</evidence>
<dbReference type="EnsemblMetazoa" id="ADIR004953-RA">
    <property type="protein sequence ID" value="ADIR004953-PA"/>
    <property type="gene ID" value="ADIR004953"/>
</dbReference>
<accession>A0A182NBC5</accession>
<evidence type="ECO:0000256" key="2">
    <source>
        <dbReference type="ARBA" id="ARBA00009647"/>
    </source>
</evidence>
<feature type="compositionally biased region" description="Low complexity" evidence="15">
    <location>
        <begin position="158"/>
        <end position="170"/>
    </location>
</feature>
<dbReference type="Pfam" id="PF07500">
    <property type="entry name" value="TFIIS_M"/>
    <property type="match status" value="1"/>
</dbReference>
<evidence type="ECO:0000256" key="5">
    <source>
        <dbReference type="ARBA" id="ARBA00022771"/>
    </source>
</evidence>
<evidence type="ECO:0000259" key="18">
    <source>
        <dbReference type="PROSITE" id="PS51321"/>
    </source>
</evidence>
<dbReference type="PANTHER" id="PTHR11477:SF0">
    <property type="entry name" value="IP08861P-RELATED"/>
    <property type="match status" value="1"/>
</dbReference>
<dbReference type="Pfam" id="PF08711">
    <property type="entry name" value="Med26"/>
    <property type="match status" value="1"/>
</dbReference>
<dbReference type="InterPro" id="IPR035441">
    <property type="entry name" value="TFIIS/LEDGF_dom_sf"/>
</dbReference>
<keyword evidence="4 14" id="KW-0479">Metal-binding</keyword>
<feature type="region of interest" description="Disordered" evidence="15">
    <location>
        <begin position="82"/>
        <end position="174"/>
    </location>
</feature>
<dbReference type="InterPro" id="IPR035100">
    <property type="entry name" value="TF_IIS-typ"/>
</dbReference>
<comment type="similarity">
    <text evidence="2 14">Belongs to the TFS-II family.</text>
</comment>
<dbReference type="Proteomes" id="UP000075884">
    <property type="component" value="Unassembled WGS sequence"/>
</dbReference>
<evidence type="ECO:0000256" key="7">
    <source>
        <dbReference type="ARBA" id="ARBA00023015"/>
    </source>
</evidence>
<evidence type="ECO:0000256" key="13">
    <source>
        <dbReference type="PROSITE-ProRule" id="PRU00649"/>
    </source>
</evidence>
<keyword evidence="9 14" id="KW-0804">Transcription</keyword>
<dbReference type="FunFam" id="2.20.25.10:FF:000001">
    <property type="entry name" value="Probable Transcription elongation factor S-II"/>
    <property type="match status" value="1"/>
</dbReference>
<sequence length="337" mass="36610">MNVEEEVFRIQKKLGKMTSLSDGSGQEQALDLLRELQRLNIDLDILTKTRIGMTVNELRKCSKDDEVISLAKSLIKSWKRFLAGTPPSKDSAKDSSKSSGKSSSKSNSKSSSADGGNAGSGGGKADGEKANSGGGGGGGAGGGGNKKDYDREKESKAKAAPPASMSSQSSNTTDAVRLKCREMLANALRVDGEPPEGCQTPEELGEELEEAIFVEFKNTDMRYKNRVRSRVANLKDPKNPSLRANFVSGAITAQRLAKMTSEEMASDEMKHLRDRFVKEAINDAQLATVQGTKTDLLKCGKCKKRNCTYNQLQTRSADEPMTTFVMCNECGHRWKFC</sequence>
<dbReference type="InterPro" id="IPR003618">
    <property type="entry name" value="TFIIS_cen_dom"/>
</dbReference>
<keyword evidence="8 14" id="KW-0238">DNA-binding</keyword>
<dbReference type="PROSITE" id="PS00466">
    <property type="entry name" value="ZF_TFIIS_1"/>
    <property type="match status" value="1"/>
</dbReference>
<evidence type="ECO:0000259" key="16">
    <source>
        <dbReference type="PROSITE" id="PS51133"/>
    </source>
</evidence>
<feature type="compositionally biased region" description="Basic and acidic residues" evidence="15">
    <location>
        <begin position="145"/>
        <end position="157"/>
    </location>
</feature>
<dbReference type="InterPro" id="IPR017923">
    <property type="entry name" value="TFIIS_N"/>
</dbReference>
<feature type="compositionally biased region" description="Low complexity" evidence="15">
    <location>
        <begin position="97"/>
        <end position="115"/>
    </location>
</feature>
<dbReference type="InterPro" id="IPR003617">
    <property type="entry name" value="TFIIS/CRSP70_N_sub"/>
</dbReference>
<evidence type="ECO:0000256" key="11">
    <source>
        <dbReference type="ARBA" id="ARBA00025408"/>
    </source>
</evidence>
<dbReference type="Gene3D" id="1.20.930.10">
    <property type="entry name" value="Conserved domain common to transcription factors TFIIS, elongin A, CRSP70"/>
    <property type="match status" value="1"/>
</dbReference>
<evidence type="ECO:0000256" key="15">
    <source>
        <dbReference type="SAM" id="MobiDB-lite"/>
    </source>
</evidence>
<evidence type="ECO:0000259" key="17">
    <source>
        <dbReference type="PROSITE" id="PS51319"/>
    </source>
</evidence>
<dbReference type="GO" id="GO:0008270">
    <property type="term" value="F:zinc ion binding"/>
    <property type="evidence" value="ECO:0007669"/>
    <property type="project" value="UniProtKB-UniRule"/>
</dbReference>
<dbReference type="GO" id="GO:0006368">
    <property type="term" value="P:transcription elongation by RNA polymerase II"/>
    <property type="evidence" value="ECO:0007669"/>
    <property type="project" value="InterPro"/>
</dbReference>
<dbReference type="SMART" id="SM00509">
    <property type="entry name" value="TFS2N"/>
    <property type="match status" value="1"/>
</dbReference>
<keyword evidence="7 14" id="KW-0805">Transcription regulation</keyword>
<evidence type="ECO:0000256" key="4">
    <source>
        <dbReference type="ARBA" id="ARBA00022723"/>
    </source>
</evidence>
<dbReference type="SMART" id="SM00440">
    <property type="entry name" value="ZnF_C2C2"/>
    <property type="match status" value="1"/>
</dbReference>
<dbReference type="SUPFAM" id="SSF57783">
    <property type="entry name" value="Zinc beta-ribbon"/>
    <property type="match status" value="1"/>
</dbReference>
<keyword evidence="10 13" id="KW-0539">Nucleus</keyword>
<dbReference type="Gene3D" id="1.10.472.30">
    <property type="entry name" value="Transcription elongation factor S-II, central domain"/>
    <property type="match status" value="1"/>
</dbReference>
<comment type="function">
    <text evidence="11">Necessary for efficient RNA polymerase II transcription elongation past template-encoded arresting sites. The arresting sites in DNA have the property of trapping a certain fraction of elongating RNA polymerases that pass through, resulting in locked ternary complexes. Cleavage of the nascent transcript by S-II allows the resumption of elongation from the new 3'-terminus.</text>
</comment>
<dbReference type="PIRSF" id="PIRSF006704">
    <property type="entry name" value="TF_IIS"/>
    <property type="match status" value="1"/>
</dbReference>
<reference evidence="20" key="1">
    <citation type="submission" date="2013-03" db="EMBL/GenBank/DDBJ databases">
        <title>The Genome Sequence of Anopheles dirus WRAIR2.</title>
        <authorList>
            <consortium name="The Broad Institute Genomics Platform"/>
            <person name="Neafsey D.E."/>
            <person name="Walton C."/>
            <person name="Walker B."/>
            <person name="Young S.K."/>
            <person name="Zeng Q."/>
            <person name="Gargeya S."/>
            <person name="Fitzgerald M."/>
            <person name="Haas B."/>
            <person name="Abouelleil A."/>
            <person name="Allen A.W."/>
            <person name="Alvarado L."/>
            <person name="Arachchi H.M."/>
            <person name="Berlin A.M."/>
            <person name="Chapman S.B."/>
            <person name="Gainer-Dewar J."/>
            <person name="Goldberg J."/>
            <person name="Griggs A."/>
            <person name="Gujja S."/>
            <person name="Hansen M."/>
            <person name="Howarth C."/>
            <person name="Imamovic A."/>
            <person name="Ireland A."/>
            <person name="Larimer J."/>
            <person name="McCowan C."/>
            <person name="Murphy C."/>
            <person name="Pearson M."/>
            <person name="Poon T.W."/>
            <person name="Priest M."/>
            <person name="Roberts A."/>
            <person name="Saif S."/>
            <person name="Shea T."/>
            <person name="Sisk P."/>
            <person name="Sykes S."/>
            <person name="Wortman J."/>
            <person name="Nusbaum C."/>
            <person name="Birren B."/>
        </authorList>
    </citation>
    <scope>NUCLEOTIDE SEQUENCE [LARGE SCALE GENOMIC DNA]</scope>
    <source>
        <strain evidence="20">WRAIR2</strain>
    </source>
</reference>
<keyword evidence="6 14" id="KW-0862">Zinc</keyword>
<feature type="domain" description="TFIIS central" evidence="18">
    <location>
        <begin position="176"/>
        <end position="292"/>
    </location>
</feature>
<dbReference type="InterPro" id="IPR001222">
    <property type="entry name" value="Znf_TFIIS"/>
</dbReference>
<keyword evidence="3" id="KW-0597">Phosphoprotein</keyword>
<dbReference type="PROSITE" id="PS51133">
    <property type="entry name" value="ZF_TFIIS_2"/>
    <property type="match status" value="1"/>
</dbReference>
<proteinExistence type="inferred from homology"/>
<organism evidence="19 20">
    <name type="scientific">Anopheles dirus</name>
    <dbReference type="NCBI Taxonomy" id="7168"/>
    <lineage>
        <taxon>Eukaryota</taxon>
        <taxon>Metazoa</taxon>
        <taxon>Ecdysozoa</taxon>
        <taxon>Arthropoda</taxon>
        <taxon>Hexapoda</taxon>
        <taxon>Insecta</taxon>
        <taxon>Pterygota</taxon>
        <taxon>Neoptera</taxon>
        <taxon>Endopterygota</taxon>
        <taxon>Diptera</taxon>
        <taxon>Nematocera</taxon>
        <taxon>Culicoidea</taxon>
        <taxon>Culicidae</taxon>
        <taxon>Anophelinae</taxon>
        <taxon>Anopheles</taxon>
    </lineage>
</organism>
<evidence type="ECO:0000313" key="20">
    <source>
        <dbReference type="Proteomes" id="UP000075884"/>
    </source>
</evidence>
<dbReference type="PANTHER" id="PTHR11477">
    <property type="entry name" value="TRANSCRIPTION FACTOR S-II ZINC FINGER DOMAIN-CONTAINING PROTEIN"/>
    <property type="match status" value="1"/>
</dbReference>
<name>A0A182NBC5_9DIPT</name>